<proteinExistence type="predicted"/>
<dbReference type="InterPro" id="IPR018490">
    <property type="entry name" value="cNMP-bd_dom_sf"/>
</dbReference>
<keyword evidence="3" id="KW-1185">Reference proteome</keyword>
<dbReference type="PANTHER" id="PTHR23011:SF28">
    <property type="entry name" value="CYCLIC NUCLEOTIDE-BINDING DOMAIN CONTAINING PROTEIN"/>
    <property type="match status" value="1"/>
</dbReference>
<dbReference type="PANTHER" id="PTHR23011">
    <property type="entry name" value="CYCLIC NUCLEOTIDE-BINDING DOMAIN CONTAINING PROTEIN"/>
    <property type="match status" value="1"/>
</dbReference>
<comment type="caution">
    <text evidence="2">The sequence shown here is derived from an EMBL/GenBank/DDBJ whole genome shotgun (WGS) entry which is preliminary data.</text>
</comment>
<sequence length="438" mass="50873">MYPSNHVLTTATTFRRINVEFLRTIRFLRNWPLDKLIDGDPNVCTCKHFKSGKVLVKDSSLSDWIYVVKSGSLSIYKQLKIDSLSGPNIPSIHTIQNTTKRTKRSNMRHNEANHISTKQMVPKYSKRSLDNMIHKTAHTSEENLNIKLREPLPTIFKHTYEVDEYLSKRLPGYHNPDDRLGVINYDTIIKHHKANVILPPINQHEEPMDHTSELSNDVKPLILPRRASIFPNTVDKLGTSPPKTKTTMDDNHGAFRVTSLQRERRQGINRTDYEKKKHPPFIMTLPNITELAEDNVEEDELQLDDSGDMVQNFTNNDKPVLIPSQYIRVGILEKGQYFGVTDIIFENQPQFSLVSNGADCLMISKRFYLRYADDDIMEELRMLEIPFPSEKEMRESLQKHKSWKSHTKRTIGTIIQRHQQSKHLRKQNIGYSPRIPKL</sequence>
<dbReference type="Gene3D" id="2.60.120.10">
    <property type="entry name" value="Jelly Rolls"/>
    <property type="match status" value="1"/>
</dbReference>
<dbReference type="EMBL" id="CAIIXF020000009">
    <property type="protein sequence ID" value="CAH1793698.1"/>
    <property type="molecule type" value="Genomic_DNA"/>
</dbReference>
<name>A0A8S4PJY8_OWEFU</name>
<evidence type="ECO:0008006" key="4">
    <source>
        <dbReference type="Google" id="ProtNLM"/>
    </source>
</evidence>
<reference evidence="2" key="1">
    <citation type="submission" date="2022-03" db="EMBL/GenBank/DDBJ databases">
        <authorList>
            <person name="Martin C."/>
        </authorList>
    </citation>
    <scope>NUCLEOTIDE SEQUENCE</scope>
</reference>
<evidence type="ECO:0000313" key="3">
    <source>
        <dbReference type="Proteomes" id="UP000749559"/>
    </source>
</evidence>
<evidence type="ECO:0000313" key="2">
    <source>
        <dbReference type="EMBL" id="CAH1793698.1"/>
    </source>
</evidence>
<dbReference type="OrthoDB" id="166212at2759"/>
<evidence type="ECO:0000256" key="1">
    <source>
        <dbReference type="SAM" id="MobiDB-lite"/>
    </source>
</evidence>
<feature type="region of interest" description="Disordered" evidence="1">
    <location>
        <begin position="416"/>
        <end position="438"/>
    </location>
</feature>
<gene>
    <name evidence="2" type="ORF">OFUS_LOCUS18519</name>
</gene>
<organism evidence="2 3">
    <name type="scientific">Owenia fusiformis</name>
    <name type="common">Polychaete worm</name>
    <dbReference type="NCBI Taxonomy" id="6347"/>
    <lineage>
        <taxon>Eukaryota</taxon>
        <taxon>Metazoa</taxon>
        <taxon>Spiralia</taxon>
        <taxon>Lophotrochozoa</taxon>
        <taxon>Annelida</taxon>
        <taxon>Polychaeta</taxon>
        <taxon>Sedentaria</taxon>
        <taxon>Canalipalpata</taxon>
        <taxon>Sabellida</taxon>
        <taxon>Oweniida</taxon>
        <taxon>Oweniidae</taxon>
        <taxon>Owenia</taxon>
    </lineage>
</organism>
<accession>A0A8S4PJY8</accession>
<dbReference type="Proteomes" id="UP000749559">
    <property type="component" value="Unassembled WGS sequence"/>
</dbReference>
<dbReference type="InterPro" id="IPR014710">
    <property type="entry name" value="RmlC-like_jellyroll"/>
</dbReference>
<dbReference type="SUPFAM" id="SSF51206">
    <property type="entry name" value="cAMP-binding domain-like"/>
    <property type="match status" value="1"/>
</dbReference>
<protein>
    <recommendedName>
        <fullName evidence="4">Cyclic nucleotide-binding domain-containing protein</fullName>
    </recommendedName>
</protein>
<dbReference type="AlphaFoldDB" id="A0A8S4PJY8"/>